<evidence type="ECO:0000256" key="1">
    <source>
        <dbReference type="SAM" id="MobiDB-lite"/>
    </source>
</evidence>
<gene>
    <name evidence="3" type="ORF">Cgig2_004610</name>
</gene>
<dbReference type="AlphaFoldDB" id="A0A9Q1Q9F8"/>
<keyword evidence="4" id="KW-1185">Reference proteome</keyword>
<feature type="domain" description="Aminotransferase-like plant mobile" evidence="2">
    <location>
        <begin position="207"/>
        <end position="426"/>
    </location>
</feature>
<accession>A0A9Q1Q9F8</accession>
<dbReference type="InterPro" id="IPR044824">
    <property type="entry name" value="MAIN-like"/>
</dbReference>
<protein>
    <recommendedName>
        <fullName evidence="2">Aminotransferase-like plant mobile domain-containing protein</fullName>
    </recommendedName>
</protein>
<dbReference type="Pfam" id="PF10536">
    <property type="entry name" value="PMD"/>
    <property type="match status" value="1"/>
</dbReference>
<dbReference type="OrthoDB" id="1572276at2759"/>
<dbReference type="PANTHER" id="PTHR46033">
    <property type="entry name" value="PROTEIN MAIN-LIKE 2"/>
    <property type="match status" value="1"/>
</dbReference>
<sequence length="641" mass="73440">MAEPSERIMEEKEDKMVSPKGGNAVHKLAHFIQPTLGLADPTPEKPLIYLPSKPIISKVNFNGWRNPTQQWISWVDRLHSSYQFIWKNAGIYDGVLSSRYKILKNQDLFFGLAERWCSETNTFVFSWGEATISLEDVMVLGGYSVLGDSVSGSGGEREFAQIEKKLMNAHDEIKRGKSQRACQSQWMKHFGGVGSEIQHEAFLALWLSSIYRDLSLLKSVMNSATQVKKTDNADDSDDLFVLTLWAPLHLVQVWAWERFPEFRPNPNAIEYGEPRQARWHAVNESEIGNVRPMLQSAGDSFEWRPYCKRVDNLPLPPFYRENAERVLVGSDFSEDVLALARFLRVCELVGMDSIEQYNPHRVAMQFGFDQDVPSHVKRCSMTFDVPKRDLLQLAWLSYTSPIRDQTLYVPSKFYKPMVTVRYLAWHRQGVLTKPATFPGVMRKQRSQKRLRRLQEIKIAEYVARRFSPKLTVDQSHDMLFSFLTKDIGNDSDFPPGFAPKSRQAFGLNVVKKEGYTVSNCMSNSTVMVKEERSEFESKENSMLCLTSTCQNLCTSFAEIDSDVEKRAMIPAIEAPSKIEPVMSGCERISNDHRNGVTQMTSAHDREEKTEWRWPSERISTLEARIGQLERVLSEIKQGKIS</sequence>
<feature type="compositionally biased region" description="Basic and acidic residues" evidence="1">
    <location>
        <begin position="1"/>
        <end position="17"/>
    </location>
</feature>
<evidence type="ECO:0000313" key="4">
    <source>
        <dbReference type="Proteomes" id="UP001153076"/>
    </source>
</evidence>
<dbReference type="PANTHER" id="PTHR46033:SF67">
    <property type="entry name" value="AMINOTRANSFERASE-LIKE, PLANT MOBILE DOMAIN FAMILY PROTEIN"/>
    <property type="match status" value="1"/>
</dbReference>
<dbReference type="EMBL" id="JAKOGI010000512">
    <property type="protein sequence ID" value="KAJ8433888.1"/>
    <property type="molecule type" value="Genomic_DNA"/>
</dbReference>
<organism evidence="3 4">
    <name type="scientific">Carnegiea gigantea</name>
    <dbReference type="NCBI Taxonomy" id="171969"/>
    <lineage>
        <taxon>Eukaryota</taxon>
        <taxon>Viridiplantae</taxon>
        <taxon>Streptophyta</taxon>
        <taxon>Embryophyta</taxon>
        <taxon>Tracheophyta</taxon>
        <taxon>Spermatophyta</taxon>
        <taxon>Magnoliopsida</taxon>
        <taxon>eudicotyledons</taxon>
        <taxon>Gunneridae</taxon>
        <taxon>Pentapetalae</taxon>
        <taxon>Caryophyllales</taxon>
        <taxon>Cactineae</taxon>
        <taxon>Cactaceae</taxon>
        <taxon>Cactoideae</taxon>
        <taxon>Echinocereeae</taxon>
        <taxon>Carnegiea</taxon>
    </lineage>
</organism>
<name>A0A9Q1Q9F8_9CARY</name>
<evidence type="ECO:0000313" key="3">
    <source>
        <dbReference type="EMBL" id="KAJ8433888.1"/>
    </source>
</evidence>
<comment type="caution">
    <text evidence="3">The sequence shown here is derived from an EMBL/GenBank/DDBJ whole genome shotgun (WGS) entry which is preliminary data.</text>
</comment>
<dbReference type="InterPro" id="IPR019557">
    <property type="entry name" value="AminoTfrase-like_pln_mobile"/>
</dbReference>
<dbReference type="Proteomes" id="UP001153076">
    <property type="component" value="Unassembled WGS sequence"/>
</dbReference>
<reference evidence="3" key="1">
    <citation type="submission" date="2022-04" db="EMBL/GenBank/DDBJ databases">
        <title>Carnegiea gigantea Genome sequencing and assembly v2.</title>
        <authorList>
            <person name="Copetti D."/>
            <person name="Sanderson M.J."/>
            <person name="Burquez A."/>
            <person name="Wojciechowski M.F."/>
        </authorList>
    </citation>
    <scope>NUCLEOTIDE SEQUENCE</scope>
    <source>
        <strain evidence="3">SGP5-SGP5p</strain>
        <tissue evidence="3">Aerial part</tissue>
    </source>
</reference>
<dbReference type="GO" id="GO:0010073">
    <property type="term" value="P:meristem maintenance"/>
    <property type="evidence" value="ECO:0007669"/>
    <property type="project" value="InterPro"/>
</dbReference>
<proteinExistence type="predicted"/>
<feature type="region of interest" description="Disordered" evidence="1">
    <location>
        <begin position="1"/>
        <end position="20"/>
    </location>
</feature>
<evidence type="ECO:0000259" key="2">
    <source>
        <dbReference type="Pfam" id="PF10536"/>
    </source>
</evidence>